<organism evidence="10 11">
    <name type="scientific">Shewanella algidipiscicola</name>
    <dbReference type="NCBI Taxonomy" id="614070"/>
    <lineage>
        <taxon>Bacteria</taxon>
        <taxon>Pseudomonadati</taxon>
        <taxon>Pseudomonadota</taxon>
        <taxon>Gammaproteobacteria</taxon>
        <taxon>Alteromonadales</taxon>
        <taxon>Shewanellaceae</taxon>
        <taxon>Shewanella</taxon>
    </lineage>
</organism>
<keyword evidence="6 8" id="KW-0472">Membrane</keyword>
<dbReference type="Proteomes" id="UP000761574">
    <property type="component" value="Unassembled WGS sequence"/>
</dbReference>
<evidence type="ECO:0000256" key="4">
    <source>
        <dbReference type="ARBA" id="ARBA00023002"/>
    </source>
</evidence>
<dbReference type="RefSeq" id="WP_119978344.1">
    <property type="nucleotide sequence ID" value="NZ_BPFB01000021.1"/>
</dbReference>
<dbReference type="Pfam" id="PF04116">
    <property type="entry name" value="FA_hydroxylase"/>
    <property type="match status" value="1"/>
</dbReference>
<comment type="caution">
    <text evidence="10">The sequence shown here is derived from an EMBL/GenBank/DDBJ whole genome shotgun (WGS) entry which is preliminary data.</text>
</comment>
<evidence type="ECO:0000313" key="10">
    <source>
        <dbReference type="EMBL" id="GIU47174.1"/>
    </source>
</evidence>
<dbReference type="InterPro" id="IPR051689">
    <property type="entry name" value="Sterol_desaturase/TMEM195"/>
</dbReference>
<sequence length="311" mass="35866">MDFDWLISHPEVLLLALAPIFFICILLEWQYGTRLNRLPANAAYHWPEVLCNFTLAALHQASDILTGLLVAHLYLWGFGWRLFDIEMGVVSFIGLIVAQDFCYYWFHRASHRVRWMWAAHVAHHSSEHMNFSTAFRQSLMYPLAGMWLFWLPLVIMGFDPNWVVFVVLLNLGLQFFVHTQAIKSLGPLEWIFNTPSHHRVHHGRNAQYIDKNYAGVLIIWDRLFGTYVKEEETVEYGITKPLNSVNPLVVTFAEWRDMLTEAFAKGLSLRQRLRVLFAPPSTAVQSTVRPMTSKSSAAQTESDAAQVNESR</sequence>
<dbReference type="InterPro" id="IPR006694">
    <property type="entry name" value="Fatty_acid_hydroxylase"/>
</dbReference>
<name>A0ABQ4PIA1_9GAMM</name>
<keyword evidence="3 8" id="KW-1133">Transmembrane helix</keyword>
<feature type="region of interest" description="Disordered" evidence="7">
    <location>
        <begin position="286"/>
        <end position="311"/>
    </location>
</feature>
<dbReference type="PANTHER" id="PTHR21624:SF1">
    <property type="entry name" value="ALKYLGLYCEROL MONOOXYGENASE"/>
    <property type="match status" value="1"/>
</dbReference>
<evidence type="ECO:0000256" key="2">
    <source>
        <dbReference type="ARBA" id="ARBA00022692"/>
    </source>
</evidence>
<dbReference type="PANTHER" id="PTHR21624">
    <property type="entry name" value="STEROL DESATURASE-RELATED PROTEIN"/>
    <property type="match status" value="1"/>
</dbReference>
<evidence type="ECO:0000256" key="3">
    <source>
        <dbReference type="ARBA" id="ARBA00022989"/>
    </source>
</evidence>
<feature type="domain" description="Fatty acid hydroxylase" evidence="9">
    <location>
        <begin position="93"/>
        <end position="226"/>
    </location>
</feature>
<keyword evidence="2 8" id="KW-0812">Transmembrane</keyword>
<feature type="transmembrane region" description="Helical" evidence="8">
    <location>
        <begin position="12"/>
        <end position="29"/>
    </location>
</feature>
<keyword evidence="5" id="KW-0443">Lipid metabolism</keyword>
<gene>
    <name evidence="10" type="ORF">TUM4630_20190</name>
</gene>
<keyword evidence="4" id="KW-0560">Oxidoreductase</keyword>
<dbReference type="EMBL" id="BPFB01000021">
    <property type="protein sequence ID" value="GIU47174.1"/>
    <property type="molecule type" value="Genomic_DNA"/>
</dbReference>
<evidence type="ECO:0000256" key="6">
    <source>
        <dbReference type="ARBA" id="ARBA00023136"/>
    </source>
</evidence>
<feature type="transmembrane region" description="Helical" evidence="8">
    <location>
        <begin position="49"/>
        <end position="75"/>
    </location>
</feature>
<feature type="transmembrane region" description="Helical" evidence="8">
    <location>
        <begin position="87"/>
        <end position="106"/>
    </location>
</feature>
<evidence type="ECO:0000256" key="5">
    <source>
        <dbReference type="ARBA" id="ARBA00023098"/>
    </source>
</evidence>
<reference evidence="10 11" key="1">
    <citation type="submission" date="2021-05" db="EMBL/GenBank/DDBJ databases">
        <title>Molecular characterization for Shewanella algae harboring chromosomal blaOXA-55-like strains isolated from clinical and environment sample.</title>
        <authorList>
            <person name="Ohama Y."/>
            <person name="Aoki K."/>
            <person name="Harada S."/>
            <person name="Moriya K."/>
            <person name="Ishii Y."/>
            <person name="Tateda K."/>
        </authorList>
    </citation>
    <scope>NUCLEOTIDE SEQUENCE [LARGE SCALE GENOMIC DNA]</scope>
    <source>
        <strain evidence="10 11">LMG 23746</strain>
    </source>
</reference>
<evidence type="ECO:0000256" key="7">
    <source>
        <dbReference type="SAM" id="MobiDB-lite"/>
    </source>
</evidence>
<proteinExistence type="predicted"/>
<evidence type="ECO:0000256" key="8">
    <source>
        <dbReference type="SAM" id="Phobius"/>
    </source>
</evidence>
<accession>A0ABQ4PIA1</accession>
<evidence type="ECO:0000256" key="1">
    <source>
        <dbReference type="ARBA" id="ARBA00004127"/>
    </source>
</evidence>
<protein>
    <submittedName>
        <fullName evidence="10">Sterol desaturase</fullName>
    </submittedName>
</protein>
<comment type="subcellular location">
    <subcellularLocation>
        <location evidence="1">Endomembrane system</location>
        <topology evidence="1">Multi-pass membrane protein</topology>
    </subcellularLocation>
</comment>
<evidence type="ECO:0000259" key="9">
    <source>
        <dbReference type="Pfam" id="PF04116"/>
    </source>
</evidence>
<keyword evidence="11" id="KW-1185">Reference proteome</keyword>
<evidence type="ECO:0000313" key="11">
    <source>
        <dbReference type="Proteomes" id="UP000761574"/>
    </source>
</evidence>